<dbReference type="GeneID" id="58546729"/>
<reference evidence="1" key="2">
    <citation type="journal article" date="2019" name="Gigascience">
        <title>High-quality Schistosoma haematobium genome achieved by single-molecule and long-range sequencing.</title>
        <authorList>
            <person name="Stroehlein A.J."/>
            <person name="Korhonen P.K."/>
            <person name="Chong T.M."/>
            <person name="Lim Y.L."/>
            <person name="Chan K.G."/>
            <person name="Webster B."/>
            <person name="Rollinson D."/>
            <person name="Brindley P.J."/>
            <person name="Gasser R.B."/>
            <person name="Young N.D."/>
        </authorList>
    </citation>
    <scope>NUCLEOTIDE SEQUENCE</scope>
</reference>
<name>A0A922S4U5_SCHHA</name>
<protein>
    <submittedName>
        <fullName evidence="1">Basic leucine zipper nuclear factor 1, variant 2</fullName>
    </submittedName>
</protein>
<proteinExistence type="predicted"/>
<sequence length="211" mass="23608">MITKQCTLPSKANKPAEWIACDKVVVRDQVRWQSITPFKPFVYHPKTLKPIVYAYPTLPAKSNSSAHLSCSPTMKVDKEAQTDNNHTIIFNIEDIIRAQRNLASTNQNSPHLSSDGTDDSKESLQKALELQQKVLTRVNNKNILKYDRMFPTTSTAFGASTTALSTIPPLETTETDDLLLKTLELFQSTGKRKHNLELFSCSKCVGDVLVI</sequence>
<comment type="caution">
    <text evidence="1">The sequence shown here is derived from an EMBL/GenBank/DDBJ whole genome shotgun (WGS) entry which is preliminary data.</text>
</comment>
<evidence type="ECO:0000313" key="1">
    <source>
        <dbReference type="EMBL" id="KAH9594241.1"/>
    </source>
</evidence>
<dbReference type="CTD" id="58546729"/>
<organism evidence="1 2">
    <name type="scientific">Schistosoma haematobium</name>
    <name type="common">Blood fluke</name>
    <dbReference type="NCBI Taxonomy" id="6185"/>
    <lineage>
        <taxon>Eukaryota</taxon>
        <taxon>Metazoa</taxon>
        <taxon>Spiralia</taxon>
        <taxon>Lophotrochozoa</taxon>
        <taxon>Platyhelminthes</taxon>
        <taxon>Trematoda</taxon>
        <taxon>Digenea</taxon>
        <taxon>Strigeidida</taxon>
        <taxon>Schistosomatoidea</taxon>
        <taxon>Schistosomatidae</taxon>
        <taxon>Schistosoma</taxon>
    </lineage>
</organism>
<keyword evidence="2" id="KW-1185">Reference proteome</keyword>
<dbReference type="AlphaFoldDB" id="A0A922S4U5"/>
<dbReference type="EMBL" id="AMPZ03000001">
    <property type="protein sequence ID" value="KAH9594241.1"/>
    <property type="molecule type" value="Genomic_DNA"/>
</dbReference>
<reference evidence="1" key="4">
    <citation type="journal article" date="2022" name="PLoS Pathog.">
        <title>Chromosome-level genome of Schistosoma haematobium underpins genome-wide explorations of molecular variation.</title>
        <authorList>
            <person name="Stroehlein A.J."/>
            <person name="Korhonen P.K."/>
            <person name="Lee V.V."/>
            <person name="Ralph S.A."/>
            <person name="Mentink-Kane M."/>
            <person name="You H."/>
            <person name="McManus D.P."/>
            <person name="Tchuente L.T."/>
            <person name="Stothard J.R."/>
            <person name="Kaur P."/>
            <person name="Dudchenko O."/>
            <person name="Aiden E.L."/>
            <person name="Yang B."/>
            <person name="Yang H."/>
            <person name="Emery A.M."/>
            <person name="Webster B.L."/>
            <person name="Brindley P.J."/>
            <person name="Rollinson D."/>
            <person name="Chang B.C.H."/>
            <person name="Gasser R.B."/>
            <person name="Young N.D."/>
        </authorList>
    </citation>
    <scope>NUCLEOTIDE SEQUENCE</scope>
</reference>
<accession>A0A922S4U5</accession>
<gene>
    <name evidence="1" type="primary">BLZF1_1</name>
    <name evidence="1" type="ORF">MS3_00004823</name>
</gene>
<evidence type="ECO:0000313" key="2">
    <source>
        <dbReference type="Proteomes" id="UP000471633"/>
    </source>
</evidence>
<reference evidence="1" key="1">
    <citation type="journal article" date="2012" name="Nat. Genet.">
        <title>Whole-genome sequence of Schistosoma haematobium.</title>
        <authorList>
            <person name="Young N.D."/>
            <person name="Jex A.R."/>
            <person name="Li B."/>
            <person name="Liu S."/>
            <person name="Yang L."/>
            <person name="Xiong Z."/>
            <person name="Li Y."/>
            <person name="Cantacessi C."/>
            <person name="Hall R.S."/>
            <person name="Xu X."/>
            <person name="Chen F."/>
            <person name="Wu X."/>
            <person name="Zerlotini A."/>
            <person name="Oliveira G."/>
            <person name="Hofmann A."/>
            <person name="Zhang G."/>
            <person name="Fang X."/>
            <person name="Kang Y."/>
            <person name="Campbell B.E."/>
            <person name="Loukas A."/>
            <person name="Ranganathan S."/>
            <person name="Rollinson D."/>
            <person name="Rinaldi G."/>
            <person name="Brindley P.J."/>
            <person name="Yang H."/>
            <person name="Wang J."/>
            <person name="Wang J."/>
            <person name="Gasser R.B."/>
        </authorList>
    </citation>
    <scope>NUCLEOTIDE SEQUENCE</scope>
</reference>
<reference evidence="1" key="3">
    <citation type="submission" date="2021-06" db="EMBL/GenBank/DDBJ databases">
        <title>Chromosome-level genome assembly for S. haematobium.</title>
        <authorList>
            <person name="Stroehlein A.J."/>
        </authorList>
    </citation>
    <scope>NUCLEOTIDE SEQUENCE</scope>
</reference>
<dbReference type="Proteomes" id="UP000471633">
    <property type="component" value="Unassembled WGS sequence"/>
</dbReference>
<dbReference type="RefSeq" id="XP_051073393.1">
    <property type="nucleotide sequence ID" value="XM_051212789.1"/>
</dbReference>